<name>A0A0F8ZAS6_9ZZZZ</name>
<sequence length="119" mass="13397">MVIMQDNPGFTLFTNRDLMKRIYACHIFTITKGENLVDFAAAKGNDIALNLLFEDGYKGTENAVYDAACNDHASTLEILLKAGYKGTYDALKHVIFYGQNSTILAKILLNHGCDYRYNY</sequence>
<dbReference type="AlphaFoldDB" id="A0A0F8ZAS6"/>
<reference evidence="1" key="1">
    <citation type="journal article" date="2015" name="Nature">
        <title>Complex archaea that bridge the gap between prokaryotes and eukaryotes.</title>
        <authorList>
            <person name="Spang A."/>
            <person name="Saw J.H."/>
            <person name="Jorgensen S.L."/>
            <person name="Zaremba-Niedzwiedzka K."/>
            <person name="Martijn J."/>
            <person name="Lind A.E."/>
            <person name="van Eijk R."/>
            <person name="Schleper C."/>
            <person name="Guy L."/>
            <person name="Ettema T.J."/>
        </authorList>
    </citation>
    <scope>NUCLEOTIDE SEQUENCE</scope>
</reference>
<proteinExistence type="predicted"/>
<evidence type="ECO:0008006" key="2">
    <source>
        <dbReference type="Google" id="ProtNLM"/>
    </source>
</evidence>
<evidence type="ECO:0000313" key="1">
    <source>
        <dbReference type="EMBL" id="KKK90892.1"/>
    </source>
</evidence>
<comment type="caution">
    <text evidence="1">The sequence shown here is derived from an EMBL/GenBank/DDBJ whole genome shotgun (WGS) entry which is preliminary data.</text>
</comment>
<dbReference type="Gene3D" id="1.25.40.20">
    <property type="entry name" value="Ankyrin repeat-containing domain"/>
    <property type="match status" value="1"/>
</dbReference>
<organism evidence="1">
    <name type="scientific">marine sediment metagenome</name>
    <dbReference type="NCBI Taxonomy" id="412755"/>
    <lineage>
        <taxon>unclassified sequences</taxon>
        <taxon>metagenomes</taxon>
        <taxon>ecological metagenomes</taxon>
    </lineage>
</organism>
<dbReference type="InterPro" id="IPR036770">
    <property type="entry name" value="Ankyrin_rpt-contain_sf"/>
</dbReference>
<accession>A0A0F8ZAS6</accession>
<protein>
    <recommendedName>
        <fullName evidence="2">Ankyrin repeat protein</fullName>
    </recommendedName>
</protein>
<gene>
    <name evidence="1" type="ORF">LCGC14_2718430</name>
</gene>
<dbReference type="EMBL" id="LAZR01048896">
    <property type="protein sequence ID" value="KKK90892.1"/>
    <property type="molecule type" value="Genomic_DNA"/>
</dbReference>